<evidence type="ECO:0000256" key="1">
    <source>
        <dbReference type="ARBA" id="ARBA00009995"/>
    </source>
</evidence>
<evidence type="ECO:0000313" key="7">
    <source>
        <dbReference type="Proteomes" id="UP000834106"/>
    </source>
</evidence>
<comment type="similarity">
    <text evidence="1 4">Belongs to the UDP-glycosyltransferase family.</text>
</comment>
<organism evidence="6 7">
    <name type="scientific">Fraxinus pennsylvanica</name>
    <dbReference type="NCBI Taxonomy" id="56036"/>
    <lineage>
        <taxon>Eukaryota</taxon>
        <taxon>Viridiplantae</taxon>
        <taxon>Streptophyta</taxon>
        <taxon>Embryophyta</taxon>
        <taxon>Tracheophyta</taxon>
        <taxon>Spermatophyta</taxon>
        <taxon>Magnoliopsida</taxon>
        <taxon>eudicotyledons</taxon>
        <taxon>Gunneridae</taxon>
        <taxon>Pentapetalae</taxon>
        <taxon>asterids</taxon>
        <taxon>lamiids</taxon>
        <taxon>Lamiales</taxon>
        <taxon>Oleaceae</taxon>
        <taxon>Oleeae</taxon>
        <taxon>Fraxinus</taxon>
    </lineage>
</organism>
<evidence type="ECO:0000313" key="6">
    <source>
        <dbReference type="EMBL" id="CAI9760677.1"/>
    </source>
</evidence>
<keyword evidence="7" id="KW-1185">Reference proteome</keyword>
<evidence type="ECO:0000256" key="5">
    <source>
        <dbReference type="RuleBase" id="RU362057"/>
    </source>
</evidence>
<dbReference type="PROSITE" id="PS00375">
    <property type="entry name" value="UDPGT"/>
    <property type="match status" value="1"/>
</dbReference>
<dbReference type="CDD" id="cd03784">
    <property type="entry name" value="GT1_Gtf-like"/>
    <property type="match status" value="1"/>
</dbReference>
<dbReference type="AlphaFoldDB" id="A0AAD2DN38"/>
<accession>A0AAD2DN38</accession>
<evidence type="ECO:0000256" key="3">
    <source>
        <dbReference type="ARBA" id="ARBA00022679"/>
    </source>
</evidence>
<proteinExistence type="inferred from homology"/>
<keyword evidence="3 4" id="KW-0808">Transferase</keyword>
<dbReference type="PANTHER" id="PTHR11926:SF774">
    <property type="entry name" value="UDP-GLYCOSYLTRANSFERASE 85A1-RELATED"/>
    <property type="match status" value="1"/>
</dbReference>
<dbReference type="Pfam" id="PF00201">
    <property type="entry name" value="UDPGT"/>
    <property type="match status" value="1"/>
</dbReference>
<dbReference type="PANTHER" id="PTHR11926">
    <property type="entry name" value="GLUCOSYL/GLUCURONOSYL TRANSFERASES"/>
    <property type="match status" value="1"/>
</dbReference>
<dbReference type="EMBL" id="OU503040">
    <property type="protein sequence ID" value="CAI9760677.1"/>
    <property type="molecule type" value="Genomic_DNA"/>
</dbReference>
<dbReference type="InterPro" id="IPR035595">
    <property type="entry name" value="UDP_glycos_trans_CS"/>
</dbReference>
<dbReference type="Gene3D" id="3.40.50.2000">
    <property type="entry name" value="Glycogen Phosphorylase B"/>
    <property type="match status" value="2"/>
</dbReference>
<dbReference type="SUPFAM" id="SSF53756">
    <property type="entry name" value="UDP-Glycosyltransferase/glycogen phosphorylase"/>
    <property type="match status" value="1"/>
</dbReference>
<sequence length="484" mass="55169">MANSCQKPHAIVIALPLQGHITPTVNLAVSLASKGCTITFVHTEFTHQMLSKSQHSSSEVDLFPEASESGLDIRYTTIFDGFPVEFDRFQHSDKYWECMIRDFPAHIDEFVGKIIRSDPQSAYFLIADTYYTWPATIARKYNLVNVSFWTEPALVFSIGYHLDLLRENGHFPCKDNVEENINYIPGVSSMNTRDLMSFLKESEIETIIQKIVIKTFDDEVKKADFVLLNTIQELEFEAISALHQKLPTYAIGPVNFSTDSTKPVISQNLWPQTDTKAWLDSNPPSSVLYLSFGSLVQTSKQIIQEIAHGLLLSKVSFIWVVRRDIVSFEDTDVLPVGFMDKIRDQGLVVQWCNQNMVLSHPSIRGFLTHCGWNSVLESIWCGVPMICYPLRSDQPTNRKLVVDDWKIGINLCDRESVTKEEVEEKIDNLMSDTVWDGLMMEIKKVRTILQNALAIDGSSEKNIDQFIKDLKEKIHDKRQDISTC</sequence>
<keyword evidence="2 4" id="KW-0328">Glycosyltransferase</keyword>
<protein>
    <recommendedName>
        <fullName evidence="5">Glycosyltransferase</fullName>
        <ecNumber evidence="5">2.4.1.-</ecNumber>
    </recommendedName>
</protein>
<evidence type="ECO:0000256" key="2">
    <source>
        <dbReference type="ARBA" id="ARBA00022676"/>
    </source>
</evidence>
<dbReference type="GO" id="GO:0080043">
    <property type="term" value="F:quercetin 3-O-glucosyltransferase activity"/>
    <property type="evidence" value="ECO:0007669"/>
    <property type="project" value="TreeGrafter"/>
</dbReference>
<dbReference type="FunFam" id="3.40.50.2000:FF:000078">
    <property type="entry name" value="Glycosyltransferase"/>
    <property type="match status" value="1"/>
</dbReference>
<dbReference type="EC" id="2.4.1.-" evidence="5"/>
<reference evidence="6" key="1">
    <citation type="submission" date="2023-05" db="EMBL/GenBank/DDBJ databases">
        <authorList>
            <person name="Huff M."/>
        </authorList>
    </citation>
    <scope>NUCLEOTIDE SEQUENCE</scope>
</reference>
<dbReference type="GO" id="GO:0080044">
    <property type="term" value="F:quercetin 7-O-glucosyltransferase activity"/>
    <property type="evidence" value="ECO:0007669"/>
    <property type="project" value="TreeGrafter"/>
</dbReference>
<dbReference type="InterPro" id="IPR002213">
    <property type="entry name" value="UDP_glucos_trans"/>
</dbReference>
<evidence type="ECO:0000256" key="4">
    <source>
        <dbReference type="RuleBase" id="RU003718"/>
    </source>
</evidence>
<gene>
    <name evidence="6" type="ORF">FPE_LOCUS8107</name>
</gene>
<dbReference type="Proteomes" id="UP000834106">
    <property type="component" value="Chromosome 5"/>
</dbReference>
<name>A0AAD2DN38_9LAMI</name>